<dbReference type="Proteomes" id="UP000255443">
    <property type="component" value="Unassembled WGS sequence"/>
</dbReference>
<sequence>MPLTSGAGFITPRGGDFDKMERIKAALYMVLANRYDWQLFIEVTGAGGSGKSVFTGVARMLTGEVHATSGTMEDMDTARERAFFCRQKPDHPARPGNIYGFRAGYQSHNGR</sequence>
<keyword evidence="1" id="KW-0808">Transferase</keyword>
<reference evidence="1 2" key="1">
    <citation type="submission" date="2018-06" db="EMBL/GenBank/DDBJ databases">
        <authorList>
            <consortium name="Pathogen Informatics"/>
            <person name="Doyle S."/>
        </authorList>
    </citation>
    <scope>NUCLEOTIDE SEQUENCE [LARGE SCALE GENOMIC DNA]</scope>
    <source>
        <strain evidence="1 2">NCTC7303</strain>
    </source>
</reference>
<keyword evidence="1" id="KW-0548">Nucleotidyltransferase</keyword>
<organism evidence="1 2">
    <name type="scientific">Salmonella enterica subsp. arizonae</name>
    <dbReference type="NCBI Taxonomy" id="59203"/>
    <lineage>
        <taxon>Bacteria</taxon>
        <taxon>Pseudomonadati</taxon>
        <taxon>Pseudomonadota</taxon>
        <taxon>Gammaproteobacteria</taxon>
        <taxon>Enterobacterales</taxon>
        <taxon>Enterobacteriaceae</taxon>
        <taxon>Salmonella</taxon>
    </lineage>
</organism>
<name>A0A379TPX1_SALER</name>
<gene>
    <name evidence="1" type="ORF">NCTC7303_04970</name>
</gene>
<dbReference type="EMBL" id="UGXC01000004">
    <property type="protein sequence ID" value="SUG52648.1"/>
    <property type="molecule type" value="Genomic_DNA"/>
</dbReference>
<evidence type="ECO:0000313" key="1">
    <source>
        <dbReference type="EMBL" id="SUG52648.1"/>
    </source>
</evidence>
<dbReference type="AlphaFoldDB" id="A0A379TPX1"/>
<evidence type="ECO:0000313" key="2">
    <source>
        <dbReference type="Proteomes" id="UP000255443"/>
    </source>
</evidence>
<accession>A0A379TPX1</accession>
<dbReference type="EC" id="2.7.7.-" evidence="1"/>
<dbReference type="GO" id="GO:0016779">
    <property type="term" value="F:nucleotidyltransferase activity"/>
    <property type="evidence" value="ECO:0007669"/>
    <property type="project" value="UniProtKB-KW"/>
</dbReference>
<proteinExistence type="predicted"/>
<protein>
    <submittedName>
        <fullName evidence="1">Bacteriophage P4 DNA primase</fullName>
        <ecNumber evidence="1">2.7.7.-</ecNumber>
    </submittedName>
</protein>